<keyword evidence="2" id="KW-0408">Iron</keyword>
<accession>E3IYR7</accession>
<dbReference type="PANTHER" id="PTHR13903">
    <property type="entry name" value="PIRIN-RELATED"/>
    <property type="match status" value="1"/>
</dbReference>
<evidence type="ECO:0000313" key="7">
    <source>
        <dbReference type="EMBL" id="ADP79055.1"/>
    </source>
</evidence>
<reference evidence="7 8" key="1">
    <citation type="submission" date="2010-10" db="EMBL/GenBank/DDBJ databases">
        <title>Complete sequence of Frankia sp. EuI1c.</title>
        <authorList>
            <consortium name="US DOE Joint Genome Institute"/>
            <person name="Lucas S."/>
            <person name="Copeland A."/>
            <person name="Lapidus A."/>
            <person name="Cheng J.-F."/>
            <person name="Bruce D."/>
            <person name="Goodwin L."/>
            <person name="Pitluck S."/>
            <person name="Chertkov O."/>
            <person name="Detter J.C."/>
            <person name="Han C."/>
            <person name="Tapia R."/>
            <person name="Land M."/>
            <person name="Hauser L."/>
            <person name="Jeffries C."/>
            <person name="Kyrpides N."/>
            <person name="Ivanova N."/>
            <person name="Mikhailova N."/>
            <person name="Beauchemin N."/>
            <person name="Sen A."/>
            <person name="Sur S.A."/>
            <person name="Gtari M."/>
            <person name="Wall L."/>
            <person name="Tisa L."/>
            <person name="Woyke T."/>
        </authorList>
    </citation>
    <scope>NUCLEOTIDE SEQUENCE [LARGE SCALE GENOMIC DNA]</scope>
    <source>
        <strain evidence="8">DSM 45817 / CECT 9037 / EuI1c</strain>
    </source>
</reference>
<proteinExistence type="inferred from homology"/>
<feature type="binding site" evidence="2">
    <location>
        <position position="124"/>
    </location>
    <ligand>
        <name>Fe cation</name>
        <dbReference type="ChEBI" id="CHEBI:24875"/>
    </ligand>
</feature>
<dbReference type="Proteomes" id="UP000002484">
    <property type="component" value="Chromosome"/>
</dbReference>
<dbReference type="PIRSF" id="PIRSF006232">
    <property type="entry name" value="Pirin"/>
    <property type="match status" value="1"/>
</dbReference>
<feature type="binding site" evidence="2">
    <location>
        <position position="80"/>
    </location>
    <ligand>
        <name>Fe cation</name>
        <dbReference type="ChEBI" id="CHEBI:24875"/>
    </ligand>
</feature>
<organism evidence="7 8">
    <name type="scientific">Pseudofrankia inefficax (strain DSM 45817 / CECT 9037 / DDB 130130 / EuI1c)</name>
    <name type="common">Frankia inefficax</name>
    <dbReference type="NCBI Taxonomy" id="298654"/>
    <lineage>
        <taxon>Bacteria</taxon>
        <taxon>Bacillati</taxon>
        <taxon>Actinomycetota</taxon>
        <taxon>Actinomycetes</taxon>
        <taxon>Frankiales</taxon>
        <taxon>Frankiaceae</taxon>
        <taxon>Pseudofrankia</taxon>
    </lineage>
</organism>
<protein>
    <submittedName>
        <fullName evidence="7">Pirin domain protein</fullName>
    </submittedName>
</protein>
<dbReference type="InterPro" id="IPR008778">
    <property type="entry name" value="Pirin_C_dom"/>
</dbReference>
<dbReference type="InterPro" id="IPR014710">
    <property type="entry name" value="RmlC-like_jellyroll"/>
</dbReference>
<evidence type="ECO:0000256" key="3">
    <source>
        <dbReference type="RuleBase" id="RU003457"/>
    </source>
</evidence>
<comment type="cofactor">
    <cofactor evidence="2">
        <name>Fe cation</name>
        <dbReference type="ChEBI" id="CHEBI:24875"/>
    </cofactor>
    <text evidence="2">Binds 1 Fe cation per subunit.</text>
</comment>
<evidence type="ECO:0000256" key="2">
    <source>
        <dbReference type="PIRSR" id="PIRSR006232-1"/>
    </source>
</evidence>
<feature type="domain" description="Pirin N-terminal" evidence="5">
    <location>
        <begin position="41"/>
        <end position="142"/>
    </location>
</feature>
<dbReference type="KEGG" id="fri:FraEuI1c_0982"/>
<sequence length="317" mass="33525">MSGPVTGADTLVGQPGASTDPPPQVRLTDGRAQTVGAIPVRRTLPIRTRRTVGAWCFVDHMGPLAVGPDAGARGIDIGPHPHTGLHTVTWLMAGEVRHRDSLGSEQLVRPGQLNLMTAGHGVVHAEEGTDYRGPLHGVQLWVAQPAATRDGPAAFEHHGELPRAEIGAAVATVLVGELAGAASPARRDSELMGADLVLRPGRTVLPLRPDFEYALVVTEGAVLVANGPAGEVVARPGQLAYLGAGRAEVTLDVREPARALVLGGVPFGEPIVMWWNFVARTRAELTTSFEQWEARDERFGPVASELGRVPAPAPPWR</sequence>
<evidence type="ECO:0000313" key="8">
    <source>
        <dbReference type="Proteomes" id="UP000002484"/>
    </source>
</evidence>
<comment type="similarity">
    <text evidence="1 3">Belongs to the pirin family.</text>
</comment>
<evidence type="ECO:0000259" key="5">
    <source>
        <dbReference type="Pfam" id="PF02678"/>
    </source>
</evidence>
<evidence type="ECO:0000256" key="4">
    <source>
        <dbReference type="SAM" id="MobiDB-lite"/>
    </source>
</evidence>
<dbReference type="AlphaFoldDB" id="E3IYR7"/>
<keyword evidence="8" id="KW-1185">Reference proteome</keyword>
<name>E3IYR7_PSEI1</name>
<dbReference type="Gene3D" id="2.60.120.10">
    <property type="entry name" value="Jelly Rolls"/>
    <property type="match status" value="2"/>
</dbReference>
<dbReference type="HOGENOM" id="CLU_045717_1_0_11"/>
<feature type="region of interest" description="Disordered" evidence="4">
    <location>
        <begin position="1"/>
        <end position="27"/>
    </location>
</feature>
<dbReference type="STRING" id="298654.FraEuI1c_0982"/>
<dbReference type="RefSeq" id="WP_013422176.1">
    <property type="nucleotide sequence ID" value="NC_014666.1"/>
</dbReference>
<dbReference type="eggNOG" id="COG1741">
    <property type="taxonomic scope" value="Bacteria"/>
</dbReference>
<dbReference type="EMBL" id="CP002299">
    <property type="protein sequence ID" value="ADP79055.1"/>
    <property type="molecule type" value="Genomic_DNA"/>
</dbReference>
<dbReference type="PANTHER" id="PTHR13903:SF8">
    <property type="entry name" value="PIRIN"/>
    <property type="match status" value="1"/>
</dbReference>
<dbReference type="GO" id="GO:0046872">
    <property type="term" value="F:metal ion binding"/>
    <property type="evidence" value="ECO:0007669"/>
    <property type="project" value="UniProtKB-KW"/>
</dbReference>
<feature type="domain" description="Pirin C-terminal" evidence="6">
    <location>
        <begin position="196"/>
        <end position="295"/>
    </location>
</feature>
<dbReference type="SUPFAM" id="SSF51182">
    <property type="entry name" value="RmlC-like cupins"/>
    <property type="match status" value="1"/>
</dbReference>
<dbReference type="InterPro" id="IPR011051">
    <property type="entry name" value="RmlC_Cupin_sf"/>
</dbReference>
<evidence type="ECO:0000259" key="6">
    <source>
        <dbReference type="Pfam" id="PF05726"/>
    </source>
</evidence>
<dbReference type="Pfam" id="PF02678">
    <property type="entry name" value="Pirin"/>
    <property type="match status" value="1"/>
</dbReference>
<dbReference type="OrthoDB" id="9780903at2"/>
<dbReference type="InterPro" id="IPR003829">
    <property type="entry name" value="Pirin_N_dom"/>
</dbReference>
<feature type="binding site" evidence="2">
    <location>
        <position position="82"/>
    </location>
    <ligand>
        <name>Fe cation</name>
        <dbReference type="ChEBI" id="CHEBI:24875"/>
    </ligand>
</feature>
<dbReference type="CDD" id="cd02909">
    <property type="entry name" value="cupin_pirin_N"/>
    <property type="match status" value="1"/>
</dbReference>
<dbReference type="InterPro" id="IPR012093">
    <property type="entry name" value="Pirin"/>
</dbReference>
<gene>
    <name evidence="7" type="ordered locus">FraEuI1c_0982</name>
</gene>
<evidence type="ECO:0000256" key="1">
    <source>
        <dbReference type="ARBA" id="ARBA00008416"/>
    </source>
</evidence>
<dbReference type="InParanoid" id="E3IYR7"/>
<keyword evidence="2" id="KW-0479">Metal-binding</keyword>
<feature type="binding site" evidence="2">
    <location>
        <position position="126"/>
    </location>
    <ligand>
        <name>Fe cation</name>
        <dbReference type="ChEBI" id="CHEBI:24875"/>
    </ligand>
</feature>
<dbReference type="Pfam" id="PF05726">
    <property type="entry name" value="Pirin_C"/>
    <property type="match status" value="1"/>
</dbReference>